<dbReference type="InterPro" id="IPR058520">
    <property type="entry name" value="DUF8207"/>
</dbReference>
<reference evidence="2" key="1">
    <citation type="submission" date="2022-01" db="EMBL/GenBank/DDBJ databases">
        <authorList>
            <person name="King R."/>
        </authorList>
    </citation>
    <scope>NUCLEOTIDE SEQUENCE</scope>
</reference>
<organism evidence="2 3">
    <name type="scientific">Ceutorhynchus assimilis</name>
    <name type="common">cabbage seed weevil</name>
    <dbReference type="NCBI Taxonomy" id="467358"/>
    <lineage>
        <taxon>Eukaryota</taxon>
        <taxon>Metazoa</taxon>
        <taxon>Ecdysozoa</taxon>
        <taxon>Arthropoda</taxon>
        <taxon>Hexapoda</taxon>
        <taxon>Insecta</taxon>
        <taxon>Pterygota</taxon>
        <taxon>Neoptera</taxon>
        <taxon>Endopterygota</taxon>
        <taxon>Coleoptera</taxon>
        <taxon>Polyphaga</taxon>
        <taxon>Cucujiformia</taxon>
        <taxon>Curculionidae</taxon>
        <taxon>Ceutorhynchinae</taxon>
        <taxon>Ceutorhynchus</taxon>
    </lineage>
</organism>
<dbReference type="Proteomes" id="UP001152799">
    <property type="component" value="Chromosome 14"/>
</dbReference>
<protein>
    <recommendedName>
        <fullName evidence="1">DUF8207 domain-containing protein</fullName>
    </recommendedName>
</protein>
<dbReference type="PANTHER" id="PTHR35374:SF1">
    <property type="entry name" value="PROTEIN KINASE DOMAIN-CONTAINING PROTEIN"/>
    <property type="match status" value="1"/>
</dbReference>
<accession>A0A9N9QBJ6</accession>
<dbReference type="PANTHER" id="PTHR35374">
    <property type="entry name" value="CYCLIN-DEPENDENT KINASE 11A-LIKE"/>
    <property type="match status" value="1"/>
</dbReference>
<dbReference type="OrthoDB" id="6780756at2759"/>
<proteinExistence type="predicted"/>
<feature type="domain" description="DUF8207" evidence="1">
    <location>
        <begin position="107"/>
        <end position="219"/>
    </location>
</feature>
<dbReference type="AlphaFoldDB" id="A0A9N9QBJ6"/>
<sequence>MSEDTSLKRKLIEATDSVRKKFNAIKNIQKNEYSSLEKMYGPVLEPINLLSKSIKAEMTDRKQQPNFQQIKSTIKQDPSEFTGAETKFSNVSLPESYVYDLHANPTKYDTVYGVRIATGIDKYNLYLGHSEISFASGNIILRKNNKNIGVFEGNDDLYNLLFLKDPPQLKYMEDISLENLKRYTQMLKLTSAAHLDYNPKKALRSTRSEKFINLIKPLLTKSEGRRPPQCKKAADRRAKAEDVARTEQQQEAAAAAIATAAATATATAAATAAADTAAAAETAAATAAAATAAAATAATAALATRV</sequence>
<evidence type="ECO:0000313" key="2">
    <source>
        <dbReference type="EMBL" id="CAG9763588.1"/>
    </source>
</evidence>
<dbReference type="Pfam" id="PF26634">
    <property type="entry name" value="DUF8207"/>
    <property type="match status" value="1"/>
</dbReference>
<gene>
    <name evidence="2" type="ORF">CEUTPL_LOCUS4246</name>
</gene>
<evidence type="ECO:0000259" key="1">
    <source>
        <dbReference type="Pfam" id="PF26634"/>
    </source>
</evidence>
<evidence type="ECO:0000313" key="3">
    <source>
        <dbReference type="Proteomes" id="UP001152799"/>
    </source>
</evidence>
<keyword evidence="3" id="KW-1185">Reference proteome</keyword>
<dbReference type="EMBL" id="OU892290">
    <property type="protein sequence ID" value="CAG9763588.1"/>
    <property type="molecule type" value="Genomic_DNA"/>
</dbReference>
<name>A0A9N9QBJ6_9CUCU</name>